<name>A0A7I8VEA5_9ANNE</name>
<feature type="region of interest" description="Disordered" evidence="1">
    <location>
        <begin position="161"/>
        <end position="183"/>
    </location>
</feature>
<accession>A0A7I8VEA5</accession>
<feature type="compositionally biased region" description="Polar residues" evidence="1">
    <location>
        <begin position="271"/>
        <end position="280"/>
    </location>
</feature>
<evidence type="ECO:0000313" key="3">
    <source>
        <dbReference type="Proteomes" id="UP000549394"/>
    </source>
</evidence>
<feature type="region of interest" description="Disordered" evidence="1">
    <location>
        <begin position="256"/>
        <end position="316"/>
    </location>
</feature>
<sequence>MFGKFRSQENFVPTQHVSRKDEYERRVPPRPRKIALSKSIENVSSSSTSITVLRTPPSTPKSAAAQLQAERNKFDQAVDELEKCYDEILKVSISEENAEKLARISRKIEESGPSVEYARSWIKHKMENKTYDTAEAAERKREEERRLQILHEDLYLNRRKSETKKDSKIIRNQKSATSGAENHSLTSSTEYIINSNSDCEVQRRALKIKEAHLKVKNKNAVAYSQEQHPNISKKVSVSRKQENNENLGVRSIPSKASEKFKKTYNERQTDQKPSLVTSPISVEDTLNHHSNLHVPNPVYPPLDYRQTSPKPTRNRIGSGVSAFRAVKNGSNAHKNNSNSYICNSLEQLAGKCITKKPTCDQISSFMQLVCNFENKLPRFMKKY</sequence>
<dbReference type="AlphaFoldDB" id="A0A7I8VEA5"/>
<organism evidence="2 3">
    <name type="scientific">Dimorphilus gyrociliatus</name>
    <dbReference type="NCBI Taxonomy" id="2664684"/>
    <lineage>
        <taxon>Eukaryota</taxon>
        <taxon>Metazoa</taxon>
        <taxon>Spiralia</taxon>
        <taxon>Lophotrochozoa</taxon>
        <taxon>Annelida</taxon>
        <taxon>Polychaeta</taxon>
        <taxon>Polychaeta incertae sedis</taxon>
        <taxon>Dinophilidae</taxon>
        <taxon>Dimorphilus</taxon>
    </lineage>
</organism>
<dbReference type="EMBL" id="CAJFCJ010000005">
    <property type="protein sequence ID" value="CAD5114290.1"/>
    <property type="molecule type" value="Genomic_DNA"/>
</dbReference>
<evidence type="ECO:0000313" key="2">
    <source>
        <dbReference type="EMBL" id="CAD5114290.1"/>
    </source>
</evidence>
<feature type="region of interest" description="Disordered" evidence="1">
    <location>
        <begin position="1"/>
        <end position="30"/>
    </location>
</feature>
<protein>
    <submittedName>
        <fullName evidence="2">DgyrCDS3432</fullName>
    </submittedName>
</protein>
<keyword evidence="3" id="KW-1185">Reference proteome</keyword>
<gene>
    <name evidence="2" type="ORF">DGYR_LOCUS3149</name>
</gene>
<proteinExistence type="predicted"/>
<feature type="compositionally biased region" description="Basic and acidic residues" evidence="1">
    <location>
        <begin position="256"/>
        <end position="270"/>
    </location>
</feature>
<reference evidence="2 3" key="1">
    <citation type="submission" date="2020-08" db="EMBL/GenBank/DDBJ databases">
        <authorList>
            <person name="Hejnol A."/>
        </authorList>
    </citation>
    <scope>NUCLEOTIDE SEQUENCE [LARGE SCALE GENOMIC DNA]</scope>
</reference>
<evidence type="ECO:0000256" key="1">
    <source>
        <dbReference type="SAM" id="MobiDB-lite"/>
    </source>
</evidence>
<feature type="compositionally biased region" description="Polar residues" evidence="1">
    <location>
        <begin position="170"/>
        <end position="183"/>
    </location>
</feature>
<feature type="compositionally biased region" description="Basic and acidic residues" evidence="1">
    <location>
        <begin position="18"/>
        <end position="27"/>
    </location>
</feature>
<comment type="caution">
    <text evidence="2">The sequence shown here is derived from an EMBL/GenBank/DDBJ whole genome shotgun (WGS) entry which is preliminary data.</text>
</comment>
<dbReference type="Proteomes" id="UP000549394">
    <property type="component" value="Unassembled WGS sequence"/>
</dbReference>